<gene>
    <name evidence="4" type="primary">LOC125316439</name>
</gene>
<proteinExistence type="predicted"/>
<dbReference type="Gene3D" id="1.10.8.430">
    <property type="entry name" value="Helical domain of apoptotic protease-activating factors"/>
    <property type="match status" value="1"/>
</dbReference>
<evidence type="ECO:0000256" key="1">
    <source>
        <dbReference type="ARBA" id="ARBA00022737"/>
    </source>
</evidence>
<dbReference type="SUPFAM" id="SSF52540">
    <property type="entry name" value="P-loop containing nucleoside triphosphate hydrolases"/>
    <property type="match status" value="1"/>
</dbReference>
<dbReference type="Gene3D" id="3.40.50.10140">
    <property type="entry name" value="Toll/interleukin-1 receptor homology (TIR) domain"/>
    <property type="match status" value="1"/>
</dbReference>
<keyword evidence="3" id="KW-1185">Reference proteome</keyword>
<dbReference type="InterPro" id="IPR035897">
    <property type="entry name" value="Toll_tir_struct_dom_sf"/>
</dbReference>
<accession>A0ABM3HVU0</accession>
<evidence type="ECO:0000313" key="4">
    <source>
        <dbReference type="RefSeq" id="XP_048140720.1"/>
    </source>
</evidence>
<protein>
    <submittedName>
        <fullName evidence="4">Disease resistance protein L6-like</fullName>
    </submittedName>
</protein>
<sequence>MEPSEVRSQTSGYEQAFIEHESKGRYSDGTISEWKAALSEVQALKGWKIQSMPNRKNRLNALMGKRDWLGEGSKDLSSLVETKRRDHPLDDYLAHSKKAVGIAGCLPLALEVIGSLLLAKNKEKWDAKLKKLEKVPYEEVSSELKISYKALNALQKHVFLDIACFFIGCDKKITIYMWDDTLFFPEEALEVLQYMSLIKIKEDNTLSMHNLLRGLGARNHPPRW</sequence>
<name>A0ABM3HVU0_9MYRT</name>
<evidence type="ECO:0000259" key="2">
    <source>
        <dbReference type="Pfam" id="PF23282"/>
    </source>
</evidence>
<dbReference type="GeneID" id="125316439"/>
<dbReference type="InterPro" id="IPR044974">
    <property type="entry name" value="Disease_R_plants"/>
</dbReference>
<feature type="domain" description="Disease resistance protein Roq1-like winged-helix" evidence="2">
    <location>
        <begin position="155"/>
        <end position="216"/>
    </location>
</feature>
<organism evidence="3 4">
    <name type="scientific">Rhodamnia argentea</name>
    <dbReference type="NCBI Taxonomy" id="178133"/>
    <lineage>
        <taxon>Eukaryota</taxon>
        <taxon>Viridiplantae</taxon>
        <taxon>Streptophyta</taxon>
        <taxon>Embryophyta</taxon>
        <taxon>Tracheophyta</taxon>
        <taxon>Spermatophyta</taxon>
        <taxon>Magnoliopsida</taxon>
        <taxon>eudicotyledons</taxon>
        <taxon>Gunneridae</taxon>
        <taxon>Pentapetalae</taxon>
        <taxon>rosids</taxon>
        <taxon>malvids</taxon>
        <taxon>Myrtales</taxon>
        <taxon>Myrtaceae</taxon>
        <taxon>Myrtoideae</taxon>
        <taxon>Myrteae</taxon>
        <taxon>Australasian group</taxon>
        <taxon>Rhodamnia</taxon>
    </lineage>
</organism>
<dbReference type="PANTHER" id="PTHR11017">
    <property type="entry name" value="LEUCINE-RICH REPEAT-CONTAINING PROTEIN"/>
    <property type="match status" value="1"/>
</dbReference>
<dbReference type="Proteomes" id="UP000827889">
    <property type="component" value="Chromosome 9"/>
</dbReference>
<dbReference type="InterPro" id="IPR058192">
    <property type="entry name" value="WHD_ROQ1-like"/>
</dbReference>
<keyword evidence="1" id="KW-0677">Repeat</keyword>
<dbReference type="Pfam" id="PF23282">
    <property type="entry name" value="WHD_ROQ1"/>
    <property type="match status" value="1"/>
</dbReference>
<dbReference type="InterPro" id="IPR042197">
    <property type="entry name" value="Apaf_helical"/>
</dbReference>
<reference evidence="4" key="1">
    <citation type="submission" date="2025-08" db="UniProtKB">
        <authorList>
            <consortium name="RefSeq"/>
        </authorList>
    </citation>
    <scope>IDENTIFICATION</scope>
    <source>
        <tissue evidence="4">Leaf</tissue>
    </source>
</reference>
<evidence type="ECO:0000313" key="3">
    <source>
        <dbReference type="Proteomes" id="UP000827889"/>
    </source>
</evidence>
<dbReference type="PANTHER" id="PTHR11017:SF570">
    <property type="entry name" value="DISEASE RESISTANCE PROTEIN (TIR-NBS CLASS)-RELATED"/>
    <property type="match status" value="1"/>
</dbReference>
<dbReference type="RefSeq" id="XP_048140720.1">
    <property type="nucleotide sequence ID" value="XM_048284763.1"/>
</dbReference>
<dbReference type="InterPro" id="IPR027417">
    <property type="entry name" value="P-loop_NTPase"/>
</dbReference>